<evidence type="ECO:0000313" key="3">
    <source>
        <dbReference type="EMBL" id="CEM20868.1"/>
    </source>
</evidence>
<feature type="transmembrane region" description="Helical" evidence="1">
    <location>
        <begin position="114"/>
        <end position="133"/>
    </location>
</feature>
<dbReference type="EMBL" id="CDMY01000531">
    <property type="protein sequence ID" value="CEM20868.1"/>
    <property type="molecule type" value="Genomic_DNA"/>
</dbReference>
<feature type="transmembrane region" description="Helical" evidence="1">
    <location>
        <begin position="59"/>
        <end position="80"/>
    </location>
</feature>
<reference evidence="3 4" key="1">
    <citation type="submission" date="2014-11" db="EMBL/GenBank/DDBJ databases">
        <authorList>
            <person name="Zhu J."/>
            <person name="Qi W."/>
            <person name="Song R."/>
        </authorList>
    </citation>
    <scope>NUCLEOTIDE SEQUENCE [LARGE SCALE GENOMIC DNA]</scope>
</reference>
<feature type="transmembrane region" description="Helical" evidence="1">
    <location>
        <begin position="387"/>
        <end position="407"/>
    </location>
</feature>
<dbReference type="OMA" id="WWARNTH"/>
<feature type="chain" id="PRO_5005189309" evidence="2">
    <location>
        <begin position="24"/>
        <end position="413"/>
    </location>
</feature>
<proteinExistence type="predicted"/>
<dbReference type="AlphaFoldDB" id="A0A0G4FZB6"/>
<keyword evidence="4" id="KW-1185">Reference proteome</keyword>
<feature type="transmembrane region" description="Helical" evidence="1">
    <location>
        <begin position="270"/>
        <end position="289"/>
    </location>
</feature>
<feature type="transmembrane region" description="Helical" evidence="1">
    <location>
        <begin position="159"/>
        <end position="183"/>
    </location>
</feature>
<name>A0A0G4FZB6_VITBC</name>
<feature type="signal peptide" evidence="2">
    <location>
        <begin position="1"/>
        <end position="23"/>
    </location>
</feature>
<keyword evidence="2" id="KW-0732">Signal</keyword>
<dbReference type="InParanoid" id="A0A0G4FZB6"/>
<dbReference type="VEuPathDB" id="CryptoDB:Vbra_16528"/>
<gene>
    <name evidence="3" type="ORF">Vbra_16528</name>
</gene>
<protein>
    <submittedName>
        <fullName evidence="3">Uncharacterized protein</fullName>
    </submittedName>
</protein>
<feature type="transmembrane region" description="Helical" evidence="1">
    <location>
        <begin position="204"/>
        <end position="226"/>
    </location>
</feature>
<keyword evidence="1" id="KW-0472">Membrane</keyword>
<evidence type="ECO:0000256" key="2">
    <source>
        <dbReference type="SAM" id="SignalP"/>
    </source>
</evidence>
<organism evidence="3 4">
    <name type="scientific">Vitrella brassicaformis (strain CCMP3155)</name>
    <dbReference type="NCBI Taxonomy" id="1169540"/>
    <lineage>
        <taxon>Eukaryota</taxon>
        <taxon>Sar</taxon>
        <taxon>Alveolata</taxon>
        <taxon>Colpodellida</taxon>
        <taxon>Vitrellaceae</taxon>
        <taxon>Vitrella</taxon>
    </lineage>
</organism>
<keyword evidence="1" id="KW-0812">Transmembrane</keyword>
<evidence type="ECO:0000256" key="1">
    <source>
        <dbReference type="SAM" id="Phobius"/>
    </source>
</evidence>
<keyword evidence="1" id="KW-1133">Transmembrane helix</keyword>
<sequence length="413" mass="46933">MADLVTLTVVVAVGAGLWMVAERAPNIINDGSGLPGPLSFDTLWRSCHLIHYHICSGRLPIIATLLGLLPWLSLVVVWLLHIDHADVCVDQTTPMATKWWKFAASLAYFSDYSWFYWVFVAPLLCFWVGFWLYDIAGTSEWMALLHLVLIAAGTQMTKVWLFGGLCSTGFDTVLFAMLAYICLHNPRVYPQGLRNNPYARLLPFNIEVRWHTIILMLGLVWLPMLFRGSHHLWRVSQTAGGLLVGAILFCRSPDNLAQLWQNTTVKSLVVLGHVAVLCLSACQLPFALLKAPTFHALLTPEILTYRWWARNTHVWPHHSLLRFTVKQPEQQEPSEWSMCTLSVALFGVCAMPFVPLRHQWLWRVWAGFLAVTMMDAMSSPHYVCPSWGWAFCAASVISYLFWLPPFLHKAKTR</sequence>
<dbReference type="Proteomes" id="UP000041254">
    <property type="component" value="Unassembled WGS sequence"/>
</dbReference>
<evidence type="ECO:0000313" key="4">
    <source>
        <dbReference type="Proteomes" id="UP000041254"/>
    </source>
</evidence>
<accession>A0A0G4FZB6</accession>